<feature type="binding site" evidence="8">
    <location>
        <begin position="543"/>
        <end position="544"/>
    </location>
    <ligand>
        <name>FAD</name>
        <dbReference type="ChEBI" id="CHEBI:57692"/>
    </ligand>
</feature>
<dbReference type="EMBL" id="KZ857477">
    <property type="protein sequence ID" value="RDX42759.1"/>
    <property type="molecule type" value="Genomic_DNA"/>
</dbReference>
<dbReference type="InterPro" id="IPR000172">
    <property type="entry name" value="GMC_OxRdtase_N"/>
</dbReference>
<comment type="similarity">
    <text evidence="2">Belongs to the GMC oxidoreductase family.</text>
</comment>
<dbReference type="SUPFAM" id="SSF51905">
    <property type="entry name" value="FAD/NAD(P)-binding domain"/>
    <property type="match status" value="1"/>
</dbReference>
<sequence>MANKIASIEEVSGKTFDFVVIGGGVAGCVLASRLSENPGVTVALLEAGNAHFDDPLITVPDGWMKQMFNPEYDWVFRTTPQKHAKNGVTTPDGLQHESFFWTRGKGLGGSSCTNFLFWIKPHREELEAIENLGNPGWNWERFFEASKRSEIYTRTQGSNFPQYSETYKETSVGTSGPIPVSFARTVSGIEPVFQKSLEALGVPINDDGTGGNLYGTFKSMSTIDGRTGNRSTAASGYLVPALSRPNLAVLTGAYVRRLLTKIEGGVVATGVEFEHDGKIHTVNVSREALLCAGTIKSPHILELSGIGDKNVLEPLGIPVQLDLPSVGMNLQDHVIFTGSVVSMKEGHDFVTSDTIRLPEVQAKLGKLYGNDGSTIALASSGVTFLPAQVISERVDALAETIERKLASEDEMMPAGLKAQYEHQLRALKDRNIPDMELVIFPVNIHPTGPPKPLAGIFPVLGHPFSRGTIHTGSNDPKDQPLIDPNYLGEDIDFELLVDSFKFVRKAMATSEWHTYGQGELLPGPEVNGEELREHVRNCVSTTWHACGTCSMLPKEKGGVVDPNLKVYGTKNIRVADLSTLPLLTAAHTQAITYAIAEQAADIIKLDHGL</sequence>
<comment type="cofactor">
    <cofactor evidence="1 8">
        <name>FAD</name>
        <dbReference type="ChEBI" id="CHEBI:57692"/>
    </cofactor>
</comment>
<dbReference type="PANTHER" id="PTHR11552:SF201">
    <property type="entry name" value="GLUCOSE-METHANOL-CHOLINE OXIDOREDUCTASE N-TERMINAL DOMAIN-CONTAINING PROTEIN"/>
    <property type="match status" value="1"/>
</dbReference>
<dbReference type="Proteomes" id="UP000256964">
    <property type="component" value="Unassembled WGS sequence"/>
</dbReference>
<dbReference type="Gene3D" id="3.30.560.10">
    <property type="entry name" value="Glucose Oxidase, domain 3"/>
    <property type="match status" value="1"/>
</dbReference>
<dbReference type="InterPro" id="IPR036188">
    <property type="entry name" value="FAD/NAD-bd_sf"/>
</dbReference>
<accession>A0A371CR71</accession>
<evidence type="ECO:0000313" key="11">
    <source>
        <dbReference type="Proteomes" id="UP000256964"/>
    </source>
</evidence>
<reference evidence="10 11" key="1">
    <citation type="journal article" date="2018" name="Biotechnol. Biofuels">
        <title>Integrative visual omics of the white-rot fungus Polyporus brumalis exposes the biotechnological potential of its oxidative enzymes for delignifying raw plant biomass.</title>
        <authorList>
            <person name="Miyauchi S."/>
            <person name="Rancon A."/>
            <person name="Drula E."/>
            <person name="Hage H."/>
            <person name="Chaduli D."/>
            <person name="Favel A."/>
            <person name="Grisel S."/>
            <person name="Henrissat B."/>
            <person name="Herpoel-Gimbert I."/>
            <person name="Ruiz-Duenas F.J."/>
            <person name="Chevret D."/>
            <person name="Hainaut M."/>
            <person name="Lin J."/>
            <person name="Wang M."/>
            <person name="Pangilinan J."/>
            <person name="Lipzen A."/>
            <person name="Lesage-Meessen L."/>
            <person name="Navarro D."/>
            <person name="Riley R."/>
            <person name="Grigoriev I.V."/>
            <person name="Zhou S."/>
            <person name="Raouche S."/>
            <person name="Rosso M.N."/>
        </authorList>
    </citation>
    <scope>NUCLEOTIDE SEQUENCE [LARGE SCALE GENOMIC DNA]</scope>
    <source>
        <strain evidence="10 11">BRFM 1820</strain>
    </source>
</reference>
<keyword evidence="3" id="KW-0285">Flavoprotein</keyword>
<dbReference type="PIRSF" id="PIRSF000137">
    <property type="entry name" value="Alcohol_oxidase"/>
    <property type="match status" value="1"/>
</dbReference>
<proteinExistence type="inferred from homology"/>
<dbReference type="SUPFAM" id="SSF54373">
    <property type="entry name" value="FAD-linked reductases, C-terminal domain"/>
    <property type="match status" value="1"/>
</dbReference>
<dbReference type="OrthoDB" id="269227at2759"/>
<evidence type="ECO:0000256" key="3">
    <source>
        <dbReference type="ARBA" id="ARBA00022630"/>
    </source>
</evidence>
<evidence type="ECO:0000256" key="1">
    <source>
        <dbReference type="ARBA" id="ARBA00001974"/>
    </source>
</evidence>
<feature type="active site" description="Proton acceptor" evidence="7">
    <location>
        <position position="587"/>
    </location>
</feature>
<evidence type="ECO:0000256" key="4">
    <source>
        <dbReference type="ARBA" id="ARBA00022729"/>
    </source>
</evidence>
<dbReference type="InterPro" id="IPR007867">
    <property type="entry name" value="GMC_OxRtase_C"/>
</dbReference>
<dbReference type="STRING" id="139420.A0A371CR71"/>
<dbReference type="Pfam" id="PF05199">
    <property type="entry name" value="GMC_oxred_C"/>
    <property type="match status" value="1"/>
</dbReference>
<dbReference type="GO" id="GO:0050660">
    <property type="term" value="F:flavin adenine dinucleotide binding"/>
    <property type="evidence" value="ECO:0007669"/>
    <property type="project" value="InterPro"/>
</dbReference>
<organism evidence="10 11">
    <name type="scientific">Lentinus brumalis</name>
    <dbReference type="NCBI Taxonomy" id="2498619"/>
    <lineage>
        <taxon>Eukaryota</taxon>
        <taxon>Fungi</taxon>
        <taxon>Dikarya</taxon>
        <taxon>Basidiomycota</taxon>
        <taxon>Agaricomycotina</taxon>
        <taxon>Agaricomycetes</taxon>
        <taxon>Polyporales</taxon>
        <taxon>Polyporaceae</taxon>
        <taxon>Lentinus</taxon>
    </lineage>
</organism>
<dbReference type="PANTHER" id="PTHR11552">
    <property type="entry name" value="GLUCOSE-METHANOL-CHOLINE GMC OXIDOREDUCTASE"/>
    <property type="match status" value="1"/>
</dbReference>
<dbReference type="InterPro" id="IPR012132">
    <property type="entry name" value="GMC_OxRdtase"/>
</dbReference>
<evidence type="ECO:0000256" key="2">
    <source>
        <dbReference type="ARBA" id="ARBA00010790"/>
    </source>
</evidence>
<name>A0A371CR71_9APHY</name>
<dbReference type="Gene3D" id="3.50.50.60">
    <property type="entry name" value="FAD/NAD(P)-binding domain"/>
    <property type="match status" value="1"/>
</dbReference>
<keyword evidence="4" id="KW-0732">Signal</keyword>
<protein>
    <submittedName>
        <fullName evidence="10">GMC oxidoreductase</fullName>
    </submittedName>
</protein>
<feature type="domain" description="Glucose-methanol-choline oxidoreductase N-terminal" evidence="9">
    <location>
        <begin position="293"/>
        <end position="307"/>
    </location>
</feature>
<keyword evidence="5 8" id="KW-0274">FAD</keyword>
<dbReference type="AlphaFoldDB" id="A0A371CR71"/>
<evidence type="ECO:0000256" key="6">
    <source>
        <dbReference type="ARBA" id="ARBA00023002"/>
    </source>
</evidence>
<evidence type="ECO:0000259" key="9">
    <source>
        <dbReference type="PROSITE" id="PS00624"/>
    </source>
</evidence>
<dbReference type="GO" id="GO:0016614">
    <property type="term" value="F:oxidoreductase activity, acting on CH-OH group of donors"/>
    <property type="evidence" value="ECO:0007669"/>
    <property type="project" value="InterPro"/>
</dbReference>
<feature type="binding site" evidence="8">
    <location>
        <position position="255"/>
    </location>
    <ligand>
        <name>FAD</name>
        <dbReference type="ChEBI" id="CHEBI:57692"/>
    </ligand>
</feature>
<gene>
    <name evidence="10" type="ORF">OH76DRAFT_1410843</name>
</gene>
<keyword evidence="6" id="KW-0560">Oxidoreductase</keyword>
<dbReference type="PROSITE" id="PS51257">
    <property type="entry name" value="PROKAR_LIPOPROTEIN"/>
    <property type="match status" value="1"/>
</dbReference>
<keyword evidence="11" id="KW-1185">Reference proteome</keyword>
<evidence type="ECO:0000256" key="8">
    <source>
        <dbReference type="PIRSR" id="PIRSR000137-2"/>
    </source>
</evidence>
<evidence type="ECO:0000256" key="5">
    <source>
        <dbReference type="ARBA" id="ARBA00022827"/>
    </source>
</evidence>
<feature type="active site" description="Proton donor" evidence="7">
    <location>
        <position position="544"/>
    </location>
</feature>
<evidence type="ECO:0000313" key="10">
    <source>
        <dbReference type="EMBL" id="RDX42759.1"/>
    </source>
</evidence>
<dbReference type="Pfam" id="PF00732">
    <property type="entry name" value="GMC_oxred_N"/>
    <property type="match status" value="1"/>
</dbReference>
<evidence type="ECO:0000256" key="7">
    <source>
        <dbReference type="PIRSR" id="PIRSR000137-1"/>
    </source>
</evidence>
<dbReference type="PROSITE" id="PS00624">
    <property type="entry name" value="GMC_OXRED_2"/>
    <property type="match status" value="1"/>
</dbReference>